<feature type="active site" evidence="3 4">
    <location>
        <position position="207"/>
    </location>
</feature>
<dbReference type="SUPFAM" id="SSF52172">
    <property type="entry name" value="CheY-like"/>
    <property type="match status" value="1"/>
</dbReference>
<dbReference type="GO" id="GO:0005737">
    <property type="term" value="C:cytoplasm"/>
    <property type="evidence" value="ECO:0007669"/>
    <property type="project" value="UniProtKB-SubCell"/>
</dbReference>
<dbReference type="PROSITE" id="PS50110">
    <property type="entry name" value="RESPONSE_REGULATORY"/>
    <property type="match status" value="1"/>
</dbReference>
<dbReference type="EC" id="3.5.1.44" evidence="3"/>
<keyword evidence="3" id="KW-0963">Cytoplasm</keyword>
<dbReference type="SUPFAM" id="SSF52738">
    <property type="entry name" value="Methylesterase CheB, C-terminal domain"/>
    <property type="match status" value="1"/>
</dbReference>
<accession>A0A248TP93</accession>
<comment type="similarity">
    <text evidence="3">Belongs to the CheB family.</text>
</comment>
<dbReference type="PANTHER" id="PTHR42872:SF3">
    <property type="entry name" value="PROTEIN-GLUTAMATE METHYLESTERASE_PROTEIN-GLUTAMINE GLUTAMINASE 1"/>
    <property type="match status" value="1"/>
</dbReference>
<keyword evidence="3 4" id="KW-0145">Chemotaxis</keyword>
<evidence type="ECO:0000256" key="3">
    <source>
        <dbReference type="HAMAP-Rule" id="MF_00099"/>
    </source>
</evidence>
<evidence type="ECO:0000256" key="4">
    <source>
        <dbReference type="PROSITE-ProRule" id="PRU00050"/>
    </source>
</evidence>
<proteinExistence type="inferred from homology"/>
<dbReference type="Pfam" id="PF01339">
    <property type="entry name" value="CheB_methylest"/>
    <property type="match status" value="1"/>
</dbReference>
<dbReference type="EMBL" id="CP022983">
    <property type="protein sequence ID" value="ASV69910.1"/>
    <property type="molecule type" value="Genomic_DNA"/>
</dbReference>
<evidence type="ECO:0000259" key="7">
    <source>
        <dbReference type="PROSITE" id="PS50122"/>
    </source>
</evidence>
<dbReference type="CDD" id="cd16432">
    <property type="entry name" value="CheB_Rec"/>
    <property type="match status" value="1"/>
</dbReference>
<dbReference type="SMART" id="SM00448">
    <property type="entry name" value="REC"/>
    <property type="match status" value="1"/>
</dbReference>
<evidence type="ECO:0000313" key="8">
    <source>
        <dbReference type="EMBL" id="ASV69910.1"/>
    </source>
</evidence>
<dbReference type="Pfam" id="PF00072">
    <property type="entry name" value="Response_reg"/>
    <property type="match status" value="1"/>
</dbReference>
<protein>
    <recommendedName>
        <fullName evidence="3">Protein-glutamate methylesterase/protein-glutamine glutaminase</fullName>
        <ecNumber evidence="3">3.1.1.61</ecNumber>
        <ecNumber evidence="3">3.5.1.44</ecNumber>
    </recommendedName>
</protein>
<feature type="domain" description="Response regulatory" evidence="6">
    <location>
        <begin position="5"/>
        <end position="122"/>
    </location>
</feature>
<dbReference type="GO" id="GO:0050568">
    <property type="term" value="F:protein-glutamine glutaminase activity"/>
    <property type="evidence" value="ECO:0007669"/>
    <property type="project" value="UniProtKB-UniRule"/>
</dbReference>
<comment type="catalytic activity">
    <reaction evidence="3">
        <text>L-glutaminyl-[protein] + H2O = L-glutamyl-[protein] + NH4(+)</text>
        <dbReference type="Rhea" id="RHEA:16441"/>
        <dbReference type="Rhea" id="RHEA-COMP:10207"/>
        <dbReference type="Rhea" id="RHEA-COMP:10208"/>
        <dbReference type="ChEBI" id="CHEBI:15377"/>
        <dbReference type="ChEBI" id="CHEBI:28938"/>
        <dbReference type="ChEBI" id="CHEBI:29973"/>
        <dbReference type="ChEBI" id="CHEBI:30011"/>
        <dbReference type="EC" id="3.5.1.44"/>
    </reaction>
</comment>
<dbReference type="PIRSF" id="PIRSF000876">
    <property type="entry name" value="RR_chemtxs_CheB"/>
    <property type="match status" value="1"/>
</dbReference>
<dbReference type="EC" id="3.1.1.61" evidence="3"/>
<reference evidence="8 9" key="1">
    <citation type="submission" date="2017-08" db="EMBL/GenBank/DDBJ databases">
        <title>Complete Genome Sequence of Bacillus kochii Oregon-R-modENCODE STRAIN BDGP4, isolated from Drosophila melanogaster gut.</title>
        <authorList>
            <person name="Wan K.H."/>
            <person name="Yu C."/>
            <person name="Park S."/>
            <person name="Hammonds A.S."/>
            <person name="Booth B.W."/>
            <person name="Celniker S.E."/>
        </authorList>
    </citation>
    <scope>NUCLEOTIDE SEQUENCE [LARGE SCALE GENOMIC DNA]</scope>
    <source>
        <strain evidence="8 9">BDGP4</strain>
    </source>
</reference>
<dbReference type="Gene3D" id="3.40.50.2300">
    <property type="match status" value="1"/>
</dbReference>
<evidence type="ECO:0000256" key="1">
    <source>
        <dbReference type="ARBA" id="ARBA00022801"/>
    </source>
</evidence>
<dbReference type="OrthoDB" id="9793421at2"/>
<comment type="catalytic activity">
    <reaction evidence="2 3">
        <text>[protein]-L-glutamate 5-O-methyl ester + H2O = L-glutamyl-[protein] + methanol + H(+)</text>
        <dbReference type="Rhea" id="RHEA:23236"/>
        <dbReference type="Rhea" id="RHEA-COMP:10208"/>
        <dbReference type="Rhea" id="RHEA-COMP:10311"/>
        <dbReference type="ChEBI" id="CHEBI:15377"/>
        <dbReference type="ChEBI" id="CHEBI:15378"/>
        <dbReference type="ChEBI" id="CHEBI:17790"/>
        <dbReference type="ChEBI" id="CHEBI:29973"/>
        <dbReference type="ChEBI" id="CHEBI:82795"/>
        <dbReference type="EC" id="3.1.1.61"/>
    </reaction>
</comment>
<organism evidence="8 9">
    <name type="scientific">Cytobacillus kochii</name>
    <dbReference type="NCBI Taxonomy" id="859143"/>
    <lineage>
        <taxon>Bacteria</taxon>
        <taxon>Bacillati</taxon>
        <taxon>Bacillota</taxon>
        <taxon>Bacilli</taxon>
        <taxon>Bacillales</taxon>
        <taxon>Bacillaceae</taxon>
        <taxon>Cytobacillus</taxon>
    </lineage>
</organism>
<dbReference type="PANTHER" id="PTHR42872">
    <property type="entry name" value="PROTEIN-GLUTAMATE METHYLESTERASE/PROTEIN-GLUTAMINE GLUTAMINASE"/>
    <property type="match status" value="1"/>
</dbReference>
<gene>
    <name evidence="3" type="primary">cheB</name>
    <name evidence="8" type="ORF">CKF48_00510</name>
</gene>
<dbReference type="InterPro" id="IPR000673">
    <property type="entry name" value="Sig_transdc_resp-reg_Me-estase"/>
</dbReference>
<sequence>MNKIKVVVIDDSAFMRKLITDFLSGDPLIEVIGVARNGEEGVREVIQKQPDVVTLDIEMPIMNGLEALQKIMANKPLPVIMLSSAAKVSTDHTILAFKYGAFDFIEKPSGPISLDLYKIKHDLIEKVKIARQTNMKSLISPIKQPHKNIKTSADYSNIELKGEHLVLKEKKPLLVTIAASTGGPRAIQSILQSFPQDINATMLIVQHMPPYFTHSLANRLNQMTHITVKEVEDGEKLEKGVAYIAKGGLHFTINQKGSFLFAHLLPPEKKVGHCPSADMLFASFSELQGYRQVAVVLTGMGVDGKKGAQKLKEKTKTTIIAESKETAIVYGMPKAIVDNGLADEVVELQNVSSTILKYV</sequence>
<dbReference type="InterPro" id="IPR011006">
    <property type="entry name" value="CheY-like_superfamily"/>
</dbReference>
<evidence type="ECO:0000256" key="2">
    <source>
        <dbReference type="ARBA" id="ARBA00048267"/>
    </source>
</evidence>
<dbReference type="GO" id="GO:0000156">
    <property type="term" value="F:phosphorelay response regulator activity"/>
    <property type="evidence" value="ECO:0007669"/>
    <property type="project" value="InterPro"/>
</dbReference>
<feature type="active site" evidence="3 4">
    <location>
        <position position="303"/>
    </location>
</feature>
<dbReference type="Gene3D" id="3.40.50.180">
    <property type="entry name" value="Methylesterase CheB, C-terminal domain"/>
    <property type="match status" value="1"/>
</dbReference>
<comment type="function">
    <text evidence="3">Involved in chemotaxis. Part of a chemotaxis signal transduction system that modulates chemotaxis in response to various stimuli. Catalyzes the demethylation of specific methylglutamate residues introduced into the chemoreceptors (methyl-accepting chemotaxis proteins or MCP) by CheR. Also mediates the irreversible deamidation of specific glutamine residues to glutamic acid.</text>
</comment>
<dbReference type="AlphaFoldDB" id="A0A248TP93"/>
<dbReference type="GO" id="GO:0006935">
    <property type="term" value="P:chemotaxis"/>
    <property type="evidence" value="ECO:0007669"/>
    <property type="project" value="UniProtKB-UniRule"/>
</dbReference>
<keyword evidence="1 3" id="KW-0378">Hydrolase</keyword>
<dbReference type="InterPro" id="IPR001789">
    <property type="entry name" value="Sig_transdc_resp-reg_receiver"/>
</dbReference>
<feature type="active site" evidence="3 4">
    <location>
        <position position="180"/>
    </location>
</feature>
<dbReference type="InterPro" id="IPR035909">
    <property type="entry name" value="CheB_C"/>
</dbReference>
<dbReference type="PROSITE" id="PS50122">
    <property type="entry name" value="CHEB"/>
    <property type="match status" value="1"/>
</dbReference>
<comment type="domain">
    <text evidence="3">Contains a C-terminal catalytic domain, and an N-terminal region which modulates catalytic activity.</text>
</comment>
<comment type="subcellular location">
    <subcellularLocation>
        <location evidence="3">Cytoplasm</location>
    </subcellularLocation>
</comment>
<name>A0A248TP93_9BACI</name>
<dbReference type="NCBIfam" id="NF001965">
    <property type="entry name" value="PRK00742.1"/>
    <property type="match status" value="1"/>
</dbReference>
<feature type="modified residue" description="4-aspartylphosphate" evidence="3 5">
    <location>
        <position position="56"/>
    </location>
</feature>
<evidence type="ECO:0000259" key="6">
    <source>
        <dbReference type="PROSITE" id="PS50110"/>
    </source>
</evidence>
<dbReference type="GO" id="GO:0008984">
    <property type="term" value="F:protein-glutamate methylesterase activity"/>
    <property type="evidence" value="ECO:0007669"/>
    <property type="project" value="UniProtKB-UniRule"/>
</dbReference>
<keyword evidence="3 5" id="KW-0597">Phosphoprotein</keyword>
<keyword evidence="9" id="KW-1185">Reference proteome</keyword>
<evidence type="ECO:0000256" key="5">
    <source>
        <dbReference type="PROSITE-ProRule" id="PRU00169"/>
    </source>
</evidence>
<dbReference type="KEGG" id="bko:CKF48_00510"/>
<feature type="domain" description="CheB-type methylesterase" evidence="7">
    <location>
        <begin position="174"/>
        <end position="359"/>
    </location>
</feature>
<evidence type="ECO:0000313" key="9">
    <source>
        <dbReference type="Proteomes" id="UP000215137"/>
    </source>
</evidence>
<dbReference type="Proteomes" id="UP000215137">
    <property type="component" value="Chromosome"/>
</dbReference>
<dbReference type="HAMAP" id="MF_00099">
    <property type="entry name" value="CheB_chemtxs"/>
    <property type="match status" value="1"/>
</dbReference>
<dbReference type="InterPro" id="IPR008248">
    <property type="entry name" value="CheB-like"/>
</dbReference>
<comment type="PTM">
    <text evidence="3">Phosphorylated by CheA. Phosphorylation of the N-terminal regulatory domain activates the methylesterase activity.</text>
</comment>
<dbReference type="CDD" id="cd17541">
    <property type="entry name" value="REC_CheB-like"/>
    <property type="match status" value="1"/>
</dbReference>